<feature type="coiled-coil region" evidence="1">
    <location>
        <begin position="14"/>
        <end position="41"/>
    </location>
</feature>
<accession>A0A5E4MP58</accession>
<dbReference type="EMBL" id="CABPRJ010000969">
    <property type="protein sequence ID" value="VVC33446.1"/>
    <property type="molecule type" value="Genomic_DNA"/>
</dbReference>
<organism evidence="2 3">
    <name type="scientific">Cinara cedri</name>
    <dbReference type="NCBI Taxonomy" id="506608"/>
    <lineage>
        <taxon>Eukaryota</taxon>
        <taxon>Metazoa</taxon>
        <taxon>Ecdysozoa</taxon>
        <taxon>Arthropoda</taxon>
        <taxon>Hexapoda</taxon>
        <taxon>Insecta</taxon>
        <taxon>Pterygota</taxon>
        <taxon>Neoptera</taxon>
        <taxon>Paraneoptera</taxon>
        <taxon>Hemiptera</taxon>
        <taxon>Sternorrhyncha</taxon>
        <taxon>Aphidomorpha</taxon>
        <taxon>Aphidoidea</taxon>
        <taxon>Aphididae</taxon>
        <taxon>Lachninae</taxon>
        <taxon>Cinara</taxon>
    </lineage>
</organism>
<evidence type="ECO:0000313" key="3">
    <source>
        <dbReference type="Proteomes" id="UP000325440"/>
    </source>
</evidence>
<dbReference type="AlphaFoldDB" id="A0A5E4MP58"/>
<sequence>MIIKNYSVLINYDIINYSENINNDTEEKADIRREAKSIMNKCFKFKTAFMCILWQTILERFNKVSEKLQKPGLDLLSGCELIRSLRQFISHERNNYEKYDNLTRIVSTKIIDNHEDVGKRK</sequence>
<proteinExistence type="predicted"/>
<dbReference type="OrthoDB" id="10063284at2759"/>
<gene>
    <name evidence="2" type="ORF">CINCED_3A025163</name>
</gene>
<protein>
    <submittedName>
        <fullName evidence="2">Uncharacterized protein</fullName>
    </submittedName>
</protein>
<reference evidence="2 3" key="1">
    <citation type="submission" date="2019-08" db="EMBL/GenBank/DDBJ databases">
        <authorList>
            <person name="Alioto T."/>
            <person name="Alioto T."/>
            <person name="Gomez Garrido J."/>
        </authorList>
    </citation>
    <scope>NUCLEOTIDE SEQUENCE [LARGE SCALE GENOMIC DNA]</scope>
</reference>
<evidence type="ECO:0000313" key="2">
    <source>
        <dbReference type="EMBL" id="VVC33446.1"/>
    </source>
</evidence>
<keyword evidence="1" id="KW-0175">Coiled coil</keyword>
<dbReference type="Proteomes" id="UP000325440">
    <property type="component" value="Unassembled WGS sequence"/>
</dbReference>
<name>A0A5E4MP58_9HEMI</name>
<keyword evidence="3" id="KW-1185">Reference proteome</keyword>
<evidence type="ECO:0000256" key="1">
    <source>
        <dbReference type="SAM" id="Coils"/>
    </source>
</evidence>